<dbReference type="KEGG" id="cbot:ATE48_05315"/>
<keyword evidence="1" id="KW-0472">Membrane</keyword>
<evidence type="ECO:0000313" key="2">
    <source>
        <dbReference type="EMBL" id="ANP45373.1"/>
    </source>
</evidence>
<keyword evidence="1" id="KW-0812">Transmembrane</keyword>
<dbReference type="RefSeq" id="WP_066768558.1">
    <property type="nucleotide sequence ID" value="NZ_CP013244.1"/>
</dbReference>
<keyword evidence="1" id="KW-1133">Transmembrane helix</keyword>
<dbReference type="Proteomes" id="UP000092498">
    <property type="component" value="Chromosome"/>
</dbReference>
<evidence type="ECO:0000313" key="3">
    <source>
        <dbReference type="Proteomes" id="UP000092498"/>
    </source>
</evidence>
<dbReference type="OrthoDB" id="8478166at2"/>
<dbReference type="STRING" id="1759059.ATE48_05315"/>
<organism evidence="2 3">
    <name type="scientific">Candidatus Viadribacter manganicus</name>
    <dbReference type="NCBI Taxonomy" id="1759059"/>
    <lineage>
        <taxon>Bacteria</taxon>
        <taxon>Pseudomonadati</taxon>
        <taxon>Pseudomonadota</taxon>
        <taxon>Alphaproteobacteria</taxon>
        <taxon>Hyphomonadales</taxon>
        <taxon>Hyphomonadaceae</taxon>
        <taxon>Candidatus Viadribacter</taxon>
    </lineage>
</organism>
<evidence type="ECO:0000256" key="1">
    <source>
        <dbReference type="SAM" id="Phobius"/>
    </source>
</evidence>
<dbReference type="InterPro" id="IPR018666">
    <property type="entry name" value="DUF2125"/>
</dbReference>
<dbReference type="AlphaFoldDB" id="A0A1B1AFN4"/>
<reference evidence="2 3" key="1">
    <citation type="submission" date="2015-11" db="EMBL/GenBank/DDBJ databases">
        <title>Whole-Genome Sequence of Candidatus Oderbacter manganicum from the National Park Lower Oder Valley, Germany.</title>
        <authorList>
            <person name="Braun B."/>
            <person name="Liere K."/>
            <person name="Szewzyk U."/>
        </authorList>
    </citation>
    <scope>NUCLEOTIDE SEQUENCE [LARGE SCALE GENOMIC DNA]</scope>
    <source>
        <strain evidence="2 3">OTSz_A_272</strain>
    </source>
</reference>
<gene>
    <name evidence="2" type="ORF">ATE48_05315</name>
</gene>
<evidence type="ECO:0008006" key="4">
    <source>
        <dbReference type="Google" id="ProtNLM"/>
    </source>
</evidence>
<keyword evidence="3" id="KW-1185">Reference proteome</keyword>
<protein>
    <recommendedName>
        <fullName evidence="4">DUF2125 domain-containing protein</fullName>
    </recommendedName>
</protein>
<feature type="transmembrane region" description="Helical" evidence="1">
    <location>
        <begin position="6"/>
        <end position="26"/>
    </location>
</feature>
<dbReference type="InParanoid" id="A0A1B1AFN4"/>
<proteinExistence type="predicted"/>
<accession>A0A1B1AFN4</accession>
<dbReference type="EMBL" id="CP013244">
    <property type="protein sequence ID" value="ANP45373.1"/>
    <property type="molecule type" value="Genomic_DNA"/>
</dbReference>
<sequence>MKLRGYWIAIPWALFVAAALGWIFYWNYLASEAERRIHAWAFEQNAGGATVEVDNVVRHGFPVLLRLELQGLSYTSARSGWSAETARADLSVDVLNPRHVIVESKAPLAITRAGGATTNVSADALIASLRTENGALAVAGIEADNLVLDDPAEEGVLHAVKVVANVRPDRRADGEYQLAFDAQTVTLPRPVRSFETFGLDVARMRAAIVITDGALLLQSSPGDPLRVWREGGGRLRFDALELNWGPLQTTGTGEGGLDEQRRLDGRLVLPVERPAPVLTAIANGPRIDGDARRALSLLAAGYVVTGNDITLDIGAHDGVLSIEDLPVRPLPPLY</sequence>
<dbReference type="Pfam" id="PF09898">
    <property type="entry name" value="DUF2125"/>
    <property type="match status" value="1"/>
</dbReference>
<name>A0A1B1AFN4_9PROT</name>